<evidence type="ECO:0000313" key="2">
    <source>
        <dbReference type="EMBL" id="PWF23210.1"/>
    </source>
</evidence>
<comment type="caution">
    <text evidence="2">The sequence shown here is derived from an EMBL/GenBank/DDBJ whole genome shotgun (WGS) entry which is preliminary data.</text>
</comment>
<keyword evidence="1" id="KW-1133">Transmembrane helix</keyword>
<evidence type="ECO:0000256" key="1">
    <source>
        <dbReference type="SAM" id="Phobius"/>
    </source>
</evidence>
<feature type="transmembrane region" description="Helical" evidence="1">
    <location>
        <begin position="21"/>
        <end position="43"/>
    </location>
</feature>
<evidence type="ECO:0008006" key="4">
    <source>
        <dbReference type="Google" id="ProtNLM"/>
    </source>
</evidence>
<reference evidence="3" key="1">
    <citation type="submission" date="2018-05" db="EMBL/GenBank/DDBJ databases">
        <authorList>
            <person name="Li Y."/>
        </authorList>
    </citation>
    <scope>NUCLEOTIDE SEQUENCE [LARGE SCALE GENOMIC DNA]</scope>
    <source>
        <strain evidence="3">3d-2-2</strain>
    </source>
</reference>
<feature type="transmembrane region" description="Helical" evidence="1">
    <location>
        <begin position="138"/>
        <end position="161"/>
    </location>
</feature>
<keyword evidence="3" id="KW-1185">Reference proteome</keyword>
<dbReference type="InterPro" id="IPR047798">
    <property type="entry name" value="BPSS1780-like"/>
</dbReference>
<dbReference type="AlphaFoldDB" id="A0A2V1JXK1"/>
<dbReference type="RefSeq" id="WP_109061823.1">
    <property type="nucleotide sequence ID" value="NZ_QETA01000003.1"/>
</dbReference>
<evidence type="ECO:0000313" key="3">
    <source>
        <dbReference type="Proteomes" id="UP000245212"/>
    </source>
</evidence>
<feature type="transmembrane region" description="Helical" evidence="1">
    <location>
        <begin position="228"/>
        <end position="246"/>
    </location>
</feature>
<keyword evidence="1" id="KW-0472">Membrane</keyword>
<name>A0A2V1JXK1_9BURK</name>
<protein>
    <recommendedName>
        <fullName evidence="4">Transmembrane protein</fullName>
    </recommendedName>
</protein>
<feature type="transmembrane region" description="Helical" evidence="1">
    <location>
        <begin position="49"/>
        <end position="69"/>
    </location>
</feature>
<dbReference type="Proteomes" id="UP000245212">
    <property type="component" value="Unassembled WGS sequence"/>
</dbReference>
<proteinExistence type="predicted"/>
<feature type="transmembrane region" description="Helical" evidence="1">
    <location>
        <begin position="192"/>
        <end position="216"/>
    </location>
</feature>
<accession>A0A2V1JXK1</accession>
<dbReference type="NCBIfam" id="NF041043">
    <property type="entry name" value="BPSS1780_fam"/>
    <property type="match status" value="1"/>
</dbReference>
<sequence>MQAASLPARYGWHWIRTGYALVMRQPMPMLSLSVLISLMLLLAQLTPPFGPAIFIILIPTITAVTLGACRRIDQGEGMALSDWNRPLKEPGVLKRLLMMGILYIALGLAGGVLIFLPFMDNLATVVDSLTPDSDITPLLQALRTPVLLFAGYYLLLSALFWQAPALVLWHRVALLQSLFFSWIACWRNKLPLFLYGLCWAALFLGVDLLLSLLLGAGIPVQILGMLQAPLMVFLSAVLYCSFYAIYTDIFERPVSEDAAA</sequence>
<keyword evidence="1" id="KW-0812">Transmembrane</keyword>
<gene>
    <name evidence="2" type="ORF">DD235_09480</name>
</gene>
<dbReference type="EMBL" id="QETA01000003">
    <property type="protein sequence ID" value="PWF23210.1"/>
    <property type="molecule type" value="Genomic_DNA"/>
</dbReference>
<feature type="transmembrane region" description="Helical" evidence="1">
    <location>
        <begin position="96"/>
        <end position="118"/>
    </location>
</feature>
<organism evidence="2 3">
    <name type="scientific">Corticimicrobacter populi</name>
    <dbReference type="NCBI Taxonomy" id="2175229"/>
    <lineage>
        <taxon>Bacteria</taxon>
        <taxon>Pseudomonadati</taxon>
        <taxon>Pseudomonadota</taxon>
        <taxon>Betaproteobacteria</taxon>
        <taxon>Burkholderiales</taxon>
        <taxon>Alcaligenaceae</taxon>
        <taxon>Corticimicrobacter</taxon>
    </lineage>
</organism>